<protein>
    <recommendedName>
        <fullName evidence="3">YDG domain-containing protein</fullName>
    </recommendedName>
</protein>
<sequence>MNSVQLNQPGIRLNCHRQQPDPEQWTQQSHLLQTQARHALKTLALDNRQHSILGRRHAAFCYNDTVHWGAITSIAKGVWKKMREGLVTRDATPLGRGSHPGGNDVLCGGWDGVDLKDGLSPHKVPLKMGTGVCLGMETLAVIWYGCRDNEGKSGYYRNGKLVVTERNHPGGRLDASDTGGGDM</sequence>
<organism evidence="1 2">
    <name type="scientific">Batillaria attramentaria</name>
    <dbReference type="NCBI Taxonomy" id="370345"/>
    <lineage>
        <taxon>Eukaryota</taxon>
        <taxon>Metazoa</taxon>
        <taxon>Spiralia</taxon>
        <taxon>Lophotrochozoa</taxon>
        <taxon>Mollusca</taxon>
        <taxon>Gastropoda</taxon>
        <taxon>Caenogastropoda</taxon>
        <taxon>Sorbeoconcha</taxon>
        <taxon>Cerithioidea</taxon>
        <taxon>Batillariidae</taxon>
        <taxon>Batillaria</taxon>
    </lineage>
</organism>
<comment type="caution">
    <text evidence="1">The sequence shown here is derived from an EMBL/GenBank/DDBJ whole genome shotgun (WGS) entry which is preliminary data.</text>
</comment>
<evidence type="ECO:0008006" key="3">
    <source>
        <dbReference type="Google" id="ProtNLM"/>
    </source>
</evidence>
<proteinExistence type="predicted"/>
<gene>
    <name evidence="1" type="ORF">BaRGS_00003629</name>
</gene>
<evidence type="ECO:0000313" key="1">
    <source>
        <dbReference type="EMBL" id="KAK7505059.1"/>
    </source>
</evidence>
<feature type="non-terminal residue" evidence="1">
    <location>
        <position position="183"/>
    </location>
</feature>
<evidence type="ECO:0000313" key="2">
    <source>
        <dbReference type="Proteomes" id="UP001519460"/>
    </source>
</evidence>
<dbReference type="Proteomes" id="UP001519460">
    <property type="component" value="Unassembled WGS sequence"/>
</dbReference>
<accession>A0ABD0M171</accession>
<reference evidence="1 2" key="1">
    <citation type="journal article" date="2023" name="Sci. Data">
        <title>Genome assembly of the Korean intertidal mud-creeper Batillaria attramentaria.</title>
        <authorList>
            <person name="Patra A.K."/>
            <person name="Ho P.T."/>
            <person name="Jun S."/>
            <person name="Lee S.J."/>
            <person name="Kim Y."/>
            <person name="Won Y.J."/>
        </authorList>
    </citation>
    <scope>NUCLEOTIDE SEQUENCE [LARGE SCALE GENOMIC DNA]</scope>
    <source>
        <strain evidence="1">Wonlab-2016</strain>
    </source>
</reference>
<dbReference type="AlphaFoldDB" id="A0ABD0M171"/>
<dbReference type="EMBL" id="JACVVK020000012">
    <property type="protein sequence ID" value="KAK7505059.1"/>
    <property type="molecule type" value="Genomic_DNA"/>
</dbReference>
<name>A0ABD0M171_9CAEN</name>
<keyword evidence="2" id="KW-1185">Reference proteome</keyword>